<keyword evidence="3" id="KW-0677">Repeat</keyword>
<dbReference type="RefSeq" id="XP_014176315.1">
    <property type="nucleotide sequence ID" value="XM_014320840.1"/>
</dbReference>
<keyword evidence="6" id="KW-0805">Transcription regulation</keyword>
<dbReference type="SMART" id="SM00355">
    <property type="entry name" value="ZnF_C2H2"/>
    <property type="match status" value="3"/>
</dbReference>
<dbReference type="GO" id="GO:0000981">
    <property type="term" value="F:DNA-binding transcription factor activity, RNA polymerase II-specific"/>
    <property type="evidence" value="ECO:0007669"/>
    <property type="project" value="TreeGrafter"/>
</dbReference>
<gene>
    <name evidence="12" type="ORF">A1Q1_05631</name>
</gene>
<dbReference type="PROSITE" id="PS50157">
    <property type="entry name" value="ZINC_FINGER_C2H2_2"/>
    <property type="match status" value="2"/>
</dbReference>
<feature type="compositionally biased region" description="Basic and acidic residues" evidence="10">
    <location>
        <begin position="862"/>
        <end position="871"/>
    </location>
</feature>
<evidence type="ECO:0000256" key="1">
    <source>
        <dbReference type="ARBA" id="ARBA00004123"/>
    </source>
</evidence>
<dbReference type="PANTHER" id="PTHR24388">
    <property type="entry name" value="ZINC FINGER PROTEIN"/>
    <property type="match status" value="1"/>
</dbReference>
<feature type="compositionally biased region" description="Low complexity" evidence="10">
    <location>
        <begin position="366"/>
        <end position="385"/>
    </location>
</feature>
<evidence type="ECO:0000259" key="11">
    <source>
        <dbReference type="PROSITE" id="PS50157"/>
    </source>
</evidence>
<feature type="domain" description="C2H2-type" evidence="11">
    <location>
        <begin position="745"/>
        <end position="774"/>
    </location>
</feature>
<dbReference type="Pfam" id="PF00096">
    <property type="entry name" value="zf-C2H2"/>
    <property type="match status" value="2"/>
</dbReference>
<feature type="compositionally biased region" description="Low complexity" evidence="10">
    <location>
        <begin position="273"/>
        <end position="283"/>
    </location>
</feature>
<dbReference type="InterPro" id="IPR050527">
    <property type="entry name" value="Snail/Krueppel_Znf"/>
</dbReference>
<feature type="region of interest" description="Disordered" evidence="10">
    <location>
        <begin position="366"/>
        <end position="389"/>
    </location>
</feature>
<dbReference type="OrthoDB" id="4748970at2759"/>
<evidence type="ECO:0000256" key="4">
    <source>
        <dbReference type="ARBA" id="ARBA00022771"/>
    </source>
</evidence>
<comment type="caution">
    <text evidence="12">The sequence shown here is derived from an EMBL/GenBank/DDBJ whole genome shotgun (WGS) entry which is preliminary data.</text>
</comment>
<proteinExistence type="predicted"/>
<feature type="domain" description="C2H2-type" evidence="11">
    <location>
        <begin position="808"/>
        <end position="835"/>
    </location>
</feature>
<feature type="region of interest" description="Disordered" evidence="10">
    <location>
        <begin position="655"/>
        <end position="703"/>
    </location>
</feature>
<feature type="compositionally biased region" description="Polar residues" evidence="10">
    <location>
        <begin position="140"/>
        <end position="174"/>
    </location>
</feature>
<comment type="subcellular location">
    <subcellularLocation>
        <location evidence="1">Nucleus</location>
    </subcellularLocation>
</comment>
<keyword evidence="5" id="KW-0862">Zinc</keyword>
<feature type="compositionally biased region" description="Pro residues" evidence="10">
    <location>
        <begin position="204"/>
        <end position="218"/>
    </location>
</feature>
<feature type="region of interest" description="Disordered" evidence="10">
    <location>
        <begin position="831"/>
        <end position="871"/>
    </location>
</feature>
<evidence type="ECO:0000256" key="2">
    <source>
        <dbReference type="ARBA" id="ARBA00022723"/>
    </source>
</evidence>
<feature type="compositionally biased region" description="Low complexity" evidence="10">
    <location>
        <begin position="12"/>
        <end position="22"/>
    </location>
</feature>
<name>J5SJA2_TRIAS</name>
<reference evidence="12 13" key="1">
    <citation type="journal article" date="2012" name="Eukaryot. Cell">
        <title>Draft genome sequence of CBS 2479, the standard type strain of Trichosporon asahii.</title>
        <authorList>
            <person name="Yang R.Y."/>
            <person name="Li H.T."/>
            <person name="Zhu H."/>
            <person name="Zhou G.P."/>
            <person name="Wang M."/>
            <person name="Wang L."/>
        </authorList>
    </citation>
    <scope>NUCLEOTIDE SEQUENCE [LARGE SCALE GENOMIC DNA]</scope>
    <source>
        <strain evidence="13">ATCC 90039 / CBS 2479 / JCM 2466 / KCTC 7840 / NCYC 2677 / UAMH 7654</strain>
    </source>
</reference>
<keyword evidence="4 9" id="KW-0863">Zinc-finger</keyword>
<dbReference type="AlphaFoldDB" id="J5SJA2"/>
<evidence type="ECO:0000256" key="8">
    <source>
        <dbReference type="ARBA" id="ARBA00023242"/>
    </source>
</evidence>
<feature type="compositionally biased region" description="Polar residues" evidence="10">
    <location>
        <begin position="185"/>
        <end position="199"/>
    </location>
</feature>
<evidence type="ECO:0000313" key="12">
    <source>
        <dbReference type="EMBL" id="EJT45906.1"/>
    </source>
</evidence>
<dbReference type="KEGG" id="tasa:A1Q1_05631"/>
<dbReference type="PANTHER" id="PTHR24388:SF54">
    <property type="entry name" value="PROTEIN ESCARGOT"/>
    <property type="match status" value="1"/>
</dbReference>
<keyword evidence="7" id="KW-0804">Transcription</keyword>
<dbReference type="EMBL" id="ALBS01000318">
    <property type="protein sequence ID" value="EJT45906.1"/>
    <property type="molecule type" value="Genomic_DNA"/>
</dbReference>
<evidence type="ECO:0000256" key="9">
    <source>
        <dbReference type="PROSITE-ProRule" id="PRU00042"/>
    </source>
</evidence>
<evidence type="ECO:0000313" key="13">
    <source>
        <dbReference type="Proteomes" id="UP000002748"/>
    </source>
</evidence>
<feature type="compositionally biased region" description="Low complexity" evidence="10">
    <location>
        <begin position="676"/>
        <end position="698"/>
    </location>
</feature>
<evidence type="ECO:0000256" key="7">
    <source>
        <dbReference type="ARBA" id="ARBA00023163"/>
    </source>
</evidence>
<protein>
    <recommendedName>
        <fullName evidence="11">C2H2-type domain-containing protein</fullName>
    </recommendedName>
</protein>
<feature type="compositionally biased region" description="Low complexity" evidence="10">
    <location>
        <begin position="93"/>
        <end position="122"/>
    </location>
</feature>
<keyword evidence="2" id="KW-0479">Metal-binding</keyword>
<dbReference type="HOGENOM" id="CLU_329600_0_0_1"/>
<dbReference type="PROSITE" id="PS00028">
    <property type="entry name" value="ZINC_FINGER_C2H2_1"/>
    <property type="match status" value="1"/>
</dbReference>
<dbReference type="FunFam" id="3.30.160.60:FF:000032">
    <property type="entry name" value="Krueppel-like factor 4"/>
    <property type="match status" value="1"/>
</dbReference>
<dbReference type="GeneID" id="25989143"/>
<keyword evidence="8" id="KW-0539">Nucleus</keyword>
<dbReference type="GO" id="GO:0005634">
    <property type="term" value="C:nucleus"/>
    <property type="evidence" value="ECO:0007669"/>
    <property type="project" value="UniProtKB-SubCell"/>
</dbReference>
<dbReference type="GO" id="GO:0000978">
    <property type="term" value="F:RNA polymerase II cis-regulatory region sequence-specific DNA binding"/>
    <property type="evidence" value="ECO:0007669"/>
    <property type="project" value="TreeGrafter"/>
</dbReference>
<accession>J5SJA2</accession>
<feature type="compositionally biased region" description="Low complexity" evidence="10">
    <location>
        <begin position="31"/>
        <end position="43"/>
    </location>
</feature>
<evidence type="ECO:0000256" key="5">
    <source>
        <dbReference type="ARBA" id="ARBA00022833"/>
    </source>
</evidence>
<dbReference type="VEuPathDB" id="FungiDB:A1Q1_05631"/>
<dbReference type="SUPFAM" id="SSF57667">
    <property type="entry name" value="beta-beta-alpha zinc fingers"/>
    <property type="match status" value="2"/>
</dbReference>
<evidence type="ECO:0000256" key="10">
    <source>
        <dbReference type="SAM" id="MobiDB-lite"/>
    </source>
</evidence>
<feature type="compositionally biased region" description="Polar residues" evidence="10">
    <location>
        <begin position="244"/>
        <end position="264"/>
    </location>
</feature>
<dbReference type="GO" id="GO:0008270">
    <property type="term" value="F:zinc ion binding"/>
    <property type="evidence" value="ECO:0007669"/>
    <property type="project" value="UniProtKB-KW"/>
</dbReference>
<feature type="compositionally biased region" description="Polar residues" evidence="10">
    <location>
        <begin position="850"/>
        <end position="861"/>
    </location>
</feature>
<feature type="region of interest" description="Disordered" evidence="10">
    <location>
        <begin position="1"/>
        <end position="316"/>
    </location>
</feature>
<dbReference type="InterPro" id="IPR036236">
    <property type="entry name" value="Znf_C2H2_sf"/>
</dbReference>
<dbReference type="InterPro" id="IPR013087">
    <property type="entry name" value="Znf_C2H2_type"/>
</dbReference>
<sequence length="871" mass="93820">MASPPSFDTFYGQQQPQQSSGSFDYPSTNPTYTQQQGDQQYGTMYVSEEPQGMAGDDGWQGGGGDYQHQQHRQLHPNTGGSIDRKESVPFDPTSSSTIIASASQPNGGFQGQQFQPHLHQQQMIDPNLGSGEHNNMLDPMNNSRPGSWHGSQQQLDELHQIISNPNSRPSTPGNVSRVASPFMEPNQQQLNTASNNITRSPSPYGGPSPYNAPSPYQAPSPYNAASPYGGNSSVGTPGAVAPSPGTQRSSVISPDQNSPSFSKPQSPPALVIPNSSSSPSMNSLVGTSMDQHQLQQQQQQGAGNFGNSLLPPANPALEHLTGMAGISPIAPNADGPMITIQPSTPISGLRDQKGIFDDALRRANAANAQWKQEQQNNLQQDQRSQTSNQDPATFIANAQAWSQSVDLNGMSLETGHPQMRPRARSESYASGGDAFGRQAIAQVQASGIAGPDGFVIDQSGGSAVADDQWRDINAWRTQTAGGEDQYSTMDPRQLPGNGYGQPMQQFQQDHDIRRQQLGQINTNIQQQQPQQPGQISPDSMRFYSELGLNPQAMGQQQMYQQPQRGFLEAGQSAPRRRSFNDGVHPAAGAGTPGYGVEFSVPGGVVPQGRLRGGSFGSAMGHRRAVRSEDFSAMGTGWGVGAGGSTADFLQSITNPDDGTLLPPSMRGRSMSHSRHSSASSVRSASPALSISSQGSSFSHHSHMEMPEGAYFPGDMYGQPKVAKMRVTSQATEVASQSRRTNSGVFKCPIPGCGSTFTRHFNLKGHLRSHNDERPYKCIYEGCPKSIVGFARQHDCKRHMLLHDGVRPFECEGCGKKFARLDALTRHHKSEQGQECAISHPLPTNPDGSPMSESQYKAYQTQKGKEQKPLAV</sequence>
<dbReference type="Proteomes" id="UP000002748">
    <property type="component" value="Unassembled WGS sequence"/>
</dbReference>
<feature type="compositionally biased region" description="Low complexity" evidence="10">
    <location>
        <begin position="291"/>
        <end position="300"/>
    </location>
</feature>
<dbReference type="Gene3D" id="3.30.160.60">
    <property type="entry name" value="Classic Zinc Finger"/>
    <property type="match status" value="3"/>
</dbReference>
<organism evidence="12 13">
    <name type="scientific">Trichosporon asahii var. asahii (strain ATCC 90039 / CBS 2479 / JCM 2466 / KCTC 7840 / NBRC 103889/ NCYC 2677 / UAMH 7654)</name>
    <name type="common">Yeast</name>
    <dbReference type="NCBI Taxonomy" id="1186058"/>
    <lineage>
        <taxon>Eukaryota</taxon>
        <taxon>Fungi</taxon>
        <taxon>Dikarya</taxon>
        <taxon>Basidiomycota</taxon>
        <taxon>Agaricomycotina</taxon>
        <taxon>Tremellomycetes</taxon>
        <taxon>Trichosporonales</taxon>
        <taxon>Trichosporonaceae</taxon>
        <taxon>Trichosporon</taxon>
    </lineage>
</organism>
<evidence type="ECO:0000256" key="6">
    <source>
        <dbReference type="ARBA" id="ARBA00023015"/>
    </source>
</evidence>
<evidence type="ECO:0000256" key="3">
    <source>
        <dbReference type="ARBA" id="ARBA00022737"/>
    </source>
</evidence>